<dbReference type="AlphaFoldDB" id="X1NT73"/>
<accession>X1NT73</accession>
<name>X1NT73_9ZZZZ</name>
<dbReference type="EMBL" id="BARV01031009">
    <property type="protein sequence ID" value="GAI33426.1"/>
    <property type="molecule type" value="Genomic_DNA"/>
</dbReference>
<gene>
    <name evidence="1" type="ORF">S06H3_49136</name>
</gene>
<sequence>AYDNDSYIHEFPMGLAYIASALRNAGHNVVIYNQDQFHYPESHLTNYLANNHFDVVGLGIIAGYYQYQKLLKISEAINCALSKLFQ</sequence>
<organism evidence="1">
    <name type="scientific">marine sediment metagenome</name>
    <dbReference type="NCBI Taxonomy" id="412755"/>
    <lineage>
        <taxon>unclassified sequences</taxon>
        <taxon>metagenomes</taxon>
        <taxon>ecological metagenomes</taxon>
    </lineage>
</organism>
<comment type="caution">
    <text evidence="1">The sequence shown here is derived from an EMBL/GenBank/DDBJ whole genome shotgun (WGS) entry which is preliminary data.</text>
</comment>
<proteinExistence type="predicted"/>
<feature type="non-terminal residue" evidence="1">
    <location>
        <position position="1"/>
    </location>
</feature>
<evidence type="ECO:0000313" key="1">
    <source>
        <dbReference type="EMBL" id="GAI33426.1"/>
    </source>
</evidence>
<reference evidence="1" key="1">
    <citation type="journal article" date="2014" name="Front. Microbiol.">
        <title>High frequency of phylogenetically diverse reductive dehalogenase-homologous genes in deep subseafloor sedimentary metagenomes.</title>
        <authorList>
            <person name="Kawai M."/>
            <person name="Futagami T."/>
            <person name="Toyoda A."/>
            <person name="Takaki Y."/>
            <person name="Nishi S."/>
            <person name="Hori S."/>
            <person name="Arai W."/>
            <person name="Tsubouchi T."/>
            <person name="Morono Y."/>
            <person name="Uchiyama I."/>
            <person name="Ito T."/>
            <person name="Fujiyama A."/>
            <person name="Inagaki F."/>
            <person name="Takami H."/>
        </authorList>
    </citation>
    <scope>NUCLEOTIDE SEQUENCE</scope>
    <source>
        <strain evidence="1">Expedition CK06-06</strain>
    </source>
</reference>
<protein>
    <recommendedName>
        <fullName evidence="2">B12-binding domain-containing protein</fullName>
    </recommendedName>
</protein>
<evidence type="ECO:0008006" key="2">
    <source>
        <dbReference type="Google" id="ProtNLM"/>
    </source>
</evidence>